<keyword evidence="4" id="KW-0862">Zinc</keyword>
<name>A0AAV0B177_PHAPC</name>
<evidence type="ECO:0000259" key="7">
    <source>
        <dbReference type="PROSITE" id="PS50157"/>
    </source>
</evidence>
<dbReference type="EMBL" id="CALTRL010002766">
    <property type="protein sequence ID" value="CAH7676636.1"/>
    <property type="molecule type" value="Genomic_DNA"/>
</dbReference>
<feature type="compositionally biased region" description="Basic and acidic residues" evidence="6">
    <location>
        <begin position="287"/>
        <end position="298"/>
    </location>
</feature>
<keyword evidence="3 5" id="KW-0863">Zinc-finger</keyword>
<keyword evidence="2" id="KW-0677">Repeat</keyword>
<feature type="region of interest" description="Disordered" evidence="6">
    <location>
        <begin position="65"/>
        <end position="84"/>
    </location>
</feature>
<dbReference type="InterPro" id="IPR051580">
    <property type="entry name" value="ZnF-Chromatin_assoc"/>
</dbReference>
<dbReference type="EMBL" id="CALTRL010002766">
    <property type="protein sequence ID" value="CAH7676637.1"/>
    <property type="molecule type" value="Genomic_DNA"/>
</dbReference>
<dbReference type="GO" id="GO:0008270">
    <property type="term" value="F:zinc ion binding"/>
    <property type="evidence" value="ECO:0007669"/>
    <property type="project" value="UniProtKB-KW"/>
</dbReference>
<feature type="region of interest" description="Disordered" evidence="6">
    <location>
        <begin position="279"/>
        <end position="313"/>
    </location>
</feature>
<feature type="region of interest" description="Disordered" evidence="6">
    <location>
        <begin position="91"/>
        <end position="143"/>
    </location>
</feature>
<evidence type="ECO:0000256" key="2">
    <source>
        <dbReference type="ARBA" id="ARBA00022737"/>
    </source>
</evidence>
<organism evidence="8 10">
    <name type="scientific">Phakopsora pachyrhizi</name>
    <name type="common">Asian soybean rust disease fungus</name>
    <dbReference type="NCBI Taxonomy" id="170000"/>
    <lineage>
        <taxon>Eukaryota</taxon>
        <taxon>Fungi</taxon>
        <taxon>Dikarya</taxon>
        <taxon>Basidiomycota</taxon>
        <taxon>Pucciniomycotina</taxon>
        <taxon>Pucciniomycetes</taxon>
        <taxon>Pucciniales</taxon>
        <taxon>Phakopsoraceae</taxon>
        <taxon>Phakopsora</taxon>
    </lineage>
</organism>
<feature type="compositionally biased region" description="Acidic residues" evidence="6">
    <location>
        <begin position="100"/>
        <end position="124"/>
    </location>
</feature>
<evidence type="ECO:0000256" key="6">
    <source>
        <dbReference type="SAM" id="MobiDB-lite"/>
    </source>
</evidence>
<dbReference type="PANTHER" id="PTHR23057">
    <property type="entry name" value="JUXTAPOSED WITH ANOTHER ZINC FINGER PROTEIN 1"/>
    <property type="match status" value="1"/>
</dbReference>
<dbReference type="InterPro" id="IPR036236">
    <property type="entry name" value="Znf_C2H2_sf"/>
</dbReference>
<evidence type="ECO:0000313" key="10">
    <source>
        <dbReference type="Proteomes" id="UP001153365"/>
    </source>
</evidence>
<proteinExistence type="predicted"/>
<dbReference type="Gene3D" id="3.30.160.60">
    <property type="entry name" value="Classic Zinc Finger"/>
    <property type="match status" value="1"/>
</dbReference>
<dbReference type="PANTHER" id="PTHR23057:SF0">
    <property type="entry name" value="JUXTAPOSED WITH ANOTHER ZINC FINGER PROTEIN 1"/>
    <property type="match status" value="1"/>
</dbReference>
<evidence type="ECO:0000313" key="8">
    <source>
        <dbReference type="EMBL" id="CAH7676636.1"/>
    </source>
</evidence>
<dbReference type="SUPFAM" id="SSF57667">
    <property type="entry name" value="beta-beta-alpha zinc fingers"/>
    <property type="match status" value="1"/>
</dbReference>
<feature type="domain" description="C2H2-type" evidence="7">
    <location>
        <begin position="260"/>
        <end position="290"/>
    </location>
</feature>
<dbReference type="PROSITE" id="PS00028">
    <property type="entry name" value="ZINC_FINGER_C2H2_1"/>
    <property type="match status" value="1"/>
</dbReference>
<dbReference type="Proteomes" id="UP001153365">
    <property type="component" value="Unassembled WGS sequence"/>
</dbReference>
<dbReference type="PROSITE" id="PS50157">
    <property type="entry name" value="ZINC_FINGER_C2H2_2"/>
    <property type="match status" value="1"/>
</dbReference>
<keyword evidence="1" id="KW-0479">Metal-binding</keyword>
<dbReference type="AlphaFoldDB" id="A0AAV0B177"/>
<evidence type="ECO:0000256" key="5">
    <source>
        <dbReference type="PROSITE-ProRule" id="PRU00042"/>
    </source>
</evidence>
<keyword evidence="10" id="KW-1185">Reference proteome</keyword>
<evidence type="ECO:0000256" key="1">
    <source>
        <dbReference type="ARBA" id="ARBA00022723"/>
    </source>
</evidence>
<reference evidence="8" key="1">
    <citation type="submission" date="2022-06" db="EMBL/GenBank/DDBJ databases">
        <authorList>
            <consortium name="SYNGENTA / RWTH Aachen University"/>
        </authorList>
    </citation>
    <scope>NUCLEOTIDE SEQUENCE</scope>
</reference>
<sequence>MEFRAQSASFHPSSINSTIGGVGSFNSNSLARMESKFCKNFVCCSIPLDDLHDLLEHFEQAHCSSLTNPHQRPSSSSSSCSSHRHDIVFEDENEWRSRDDETEEEEGSRELEVDEESAEDDEIDSNSCPVHHPPGTGSNSYSAYGSSTRGNMLSNLVASFHDSLGIPPSLLNGHYQPENSTEPSRIHPQIHPDLFGPTCDSGLQTHATVNRAESIHDFWRIESQRSRMKDSNLRKRYADCEWDHDFLSPTSIGSTEHRPFKCSVPGCEKAYKQQNGLKYHKAHGHSSQRELGSEEESKTIACHDSVSGKMYKK</sequence>
<comment type="caution">
    <text evidence="8">The sequence shown here is derived from an EMBL/GenBank/DDBJ whole genome shotgun (WGS) entry which is preliminary data.</text>
</comment>
<evidence type="ECO:0000256" key="3">
    <source>
        <dbReference type="ARBA" id="ARBA00022771"/>
    </source>
</evidence>
<dbReference type="InterPro" id="IPR013087">
    <property type="entry name" value="Znf_C2H2_type"/>
</dbReference>
<gene>
    <name evidence="8" type="ORF">PPACK8108_LOCUS11797</name>
    <name evidence="9" type="ORF">PPACK8108_LOCUS11798</name>
</gene>
<accession>A0AAV0B177</accession>
<protein>
    <submittedName>
        <fullName evidence="8">Expressed protein</fullName>
    </submittedName>
</protein>
<evidence type="ECO:0000313" key="9">
    <source>
        <dbReference type="EMBL" id="CAH7676637.1"/>
    </source>
</evidence>
<dbReference type="GO" id="GO:0005634">
    <property type="term" value="C:nucleus"/>
    <property type="evidence" value="ECO:0007669"/>
    <property type="project" value="TreeGrafter"/>
</dbReference>
<evidence type="ECO:0000256" key="4">
    <source>
        <dbReference type="ARBA" id="ARBA00022833"/>
    </source>
</evidence>